<dbReference type="AlphaFoldDB" id="A0AAN8Z9T4"/>
<accession>A0AAN8Z9T4</accession>
<evidence type="ECO:0000313" key="1">
    <source>
        <dbReference type="EMBL" id="KAK6925743.1"/>
    </source>
</evidence>
<organism evidence="1 2">
    <name type="scientific">Dillenia turbinata</name>
    <dbReference type="NCBI Taxonomy" id="194707"/>
    <lineage>
        <taxon>Eukaryota</taxon>
        <taxon>Viridiplantae</taxon>
        <taxon>Streptophyta</taxon>
        <taxon>Embryophyta</taxon>
        <taxon>Tracheophyta</taxon>
        <taxon>Spermatophyta</taxon>
        <taxon>Magnoliopsida</taxon>
        <taxon>eudicotyledons</taxon>
        <taxon>Gunneridae</taxon>
        <taxon>Pentapetalae</taxon>
        <taxon>Dilleniales</taxon>
        <taxon>Dilleniaceae</taxon>
        <taxon>Dillenia</taxon>
    </lineage>
</organism>
<name>A0AAN8Z9T4_9MAGN</name>
<reference evidence="1 2" key="1">
    <citation type="submission" date="2023-12" db="EMBL/GenBank/DDBJ databases">
        <title>A high-quality genome assembly for Dillenia turbinata (Dilleniales).</title>
        <authorList>
            <person name="Chanderbali A."/>
        </authorList>
    </citation>
    <scope>NUCLEOTIDE SEQUENCE [LARGE SCALE GENOMIC DNA]</scope>
    <source>
        <strain evidence="1">LSX21</strain>
        <tissue evidence="1">Leaf</tissue>
    </source>
</reference>
<sequence>MYKFDIKEKKYSQSHLNRDSSHKSIALPHSFQSKYLIFLTPSLFLRPLPHNLLPRKSVSQLTLMARREKL</sequence>
<gene>
    <name evidence="1" type="ORF">RJ641_007462</name>
</gene>
<comment type="caution">
    <text evidence="1">The sequence shown here is derived from an EMBL/GenBank/DDBJ whole genome shotgun (WGS) entry which is preliminary data.</text>
</comment>
<protein>
    <submittedName>
        <fullName evidence="1">Uncharacterized protein</fullName>
    </submittedName>
</protein>
<evidence type="ECO:0000313" key="2">
    <source>
        <dbReference type="Proteomes" id="UP001370490"/>
    </source>
</evidence>
<keyword evidence="2" id="KW-1185">Reference proteome</keyword>
<dbReference type="Proteomes" id="UP001370490">
    <property type="component" value="Unassembled WGS sequence"/>
</dbReference>
<proteinExistence type="predicted"/>
<dbReference type="EMBL" id="JBAMMX010000015">
    <property type="protein sequence ID" value="KAK6925743.1"/>
    <property type="molecule type" value="Genomic_DNA"/>
</dbReference>